<dbReference type="OrthoDB" id="22304at10239"/>
<dbReference type="KEGG" id="vg:8746254"/>
<dbReference type="Proteomes" id="UP000029780">
    <property type="component" value="Segment"/>
</dbReference>
<keyword evidence="2" id="KW-1185">Reference proteome</keyword>
<organism evidence="1 2">
    <name type="scientific">Marseillevirus marseillevirus</name>
    <name type="common">GBM</name>
    <dbReference type="NCBI Taxonomy" id="694581"/>
    <lineage>
        <taxon>Viruses</taxon>
        <taxon>Varidnaviria</taxon>
        <taxon>Bamfordvirae</taxon>
        <taxon>Nucleocytoviricota</taxon>
        <taxon>Megaviricetes</taxon>
        <taxon>Pimascovirales</taxon>
        <taxon>Pimascovirales incertae sedis</taxon>
        <taxon>Marseilleviridae</taxon>
        <taxon>Marseillevirus</taxon>
        <taxon>Marseillevirus massiliense</taxon>
    </lineage>
</organism>
<dbReference type="REBASE" id="23982">
    <property type="entry name" value="AcaMviORF17P"/>
</dbReference>
<accession>D2XA32</accession>
<evidence type="ECO:0000313" key="1">
    <source>
        <dbReference type="EMBL" id="ADB03809.1"/>
    </source>
</evidence>
<dbReference type="GeneID" id="8746254"/>
<gene>
    <name evidence="1" type="ORF">MAR_ORF016</name>
</gene>
<sequence>MEEIISNFLDALEDNKDKRIFLLREKEVLQWIFGDLSFLPPVEKKTIKQYTQKLKKHEDSWGRKKLRDKKPHLKLKGQWSGPFGEALCEEMFLLFGKNVERPQKKGGKMPDLETEDHILEVKTQTYMTFGTASQKILSVPFLYCEIPELYGKYLKVVCVGGAEKLCRESYGVLCNDVSGKKQKFLEFYKEMGIEFAAFSNFIEIYLSSE</sequence>
<reference evidence="1 2" key="1">
    <citation type="journal article" date="2009" name="Proc. Natl. Acad. Sci. U.S.A.">
        <title>Giant Marseillevirus highlights the role of amoebae as a melting pot in emergence of chimeric microorganisms.</title>
        <authorList>
            <person name="Boyer M."/>
            <person name="Yutin N."/>
            <person name="Pagnier I."/>
            <person name="Barrassi L."/>
            <person name="Fournous G."/>
            <person name="Espinosa L."/>
            <person name="Robert C."/>
            <person name="Azza S."/>
            <person name="Sun S."/>
            <person name="Rossmann M.G."/>
            <person name="Suzan-Monti M."/>
            <person name="La Scola B."/>
            <person name="Koonin E.V."/>
            <person name="Raoult D."/>
        </authorList>
    </citation>
    <scope>NUCLEOTIDE SEQUENCE [LARGE SCALE GENOMIC DNA]</scope>
    <source>
        <strain evidence="1 2">T19</strain>
    </source>
</reference>
<protein>
    <submittedName>
        <fullName evidence="1">Uncharacterized protein</fullName>
    </submittedName>
</protein>
<dbReference type="EMBL" id="GU071086">
    <property type="protein sequence ID" value="ADB03809.1"/>
    <property type="molecule type" value="Genomic_DNA"/>
</dbReference>
<name>D2XA32_GBMV</name>
<dbReference type="RefSeq" id="YP_003406771.1">
    <property type="nucleotide sequence ID" value="NC_013756.1"/>
</dbReference>
<organismHost>
    <name type="scientific">Acanthamoeba</name>
    <dbReference type="NCBI Taxonomy" id="5754"/>
</organismHost>
<proteinExistence type="predicted"/>
<evidence type="ECO:0000313" key="2">
    <source>
        <dbReference type="Proteomes" id="UP000029780"/>
    </source>
</evidence>